<evidence type="ECO:0000313" key="2">
    <source>
        <dbReference type="EMBL" id="MXO55991.1"/>
    </source>
</evidence>
<evidence type="ECO:0000313" key="3">
    <source>
        <dbReference type="Proteomes" id="UP000468943"/>
    </source>
</evidence>
<keyword evidence="1" id="KW-1133">Transmembrane helix</keyword>
<comment type="caution">
    <text evidence="2">The sequence shown here is derived from an EMBL/GenBank/DDBJ whole genome shotgun (WGS) entry which is preliminary data.</text>
</comment>
<accession>A0A6I4SJE6</accession>
<evidence type="ECO:0000256" key="1">
    <source>
        <dbReference type="SAM" id="Phobius"/>
    </source>
</evidence>
<feature type="transmembrane region" description="Helical" evidence="1">
    <location>
        <begin position="108"/>
        <end position="129"/>
    </location>
</feature>
<gene>
    <name evidence="2" type="ORF">GRI36_03750</name>
</gene>
<dbReference type="Proteomes" id="UP000468943">
    <property type="component" value="Unassembled WGS sequence"/>
</dbReference>
<feature type="transmembrane region" description="Helical" evidence="1">
    <location>
        <begin position="67"/>
        <end position="87"/>
    </location>
</feature>
<dbReference type="AlphaFoldDB" id="A0A6I4SJE6"/>
<feature type="transmembrane region" description="Helical" evidence="1">
    <location>
        <begin position="149"/>
        <end position="170"/>
    </location>
</feature>
<dbReference type="RefSeq" id="WP_160597251.1">
    <property type="nucleotide sequence ID" value="NZ_WTYS01000001.1"/>
</dbReference>
<keyword evidence="1" id="KW-0812">Transmembrane</keyword>
<feature type="transmembrane region" description="Helical" evidence="1">
    <location>
        <begin position="182"/>
        <end position="200"/>
    </location>
</feature>
<dbReference type="EMBL" id="WTYS01000001">
    <property type="protein sequence ID" value="MXO55991.1"/>
    <property type="molecule type" value="Genomic_DNA"/>
</dbReference>
<name>A0A6I4SJE6_9SPHN</name>
<protein>
    <submittedName>
        <fullName evidence="2">Uncharacterized protein</fullName>
    </submittedName>
</protein>
<keyword evidence="3" id="KW-1185">Reference proteome</keyword>
<keyword evidence="1" id="KW-0472">Membrane</keyword>
<sequence>MNSDKLTLRNFLLWIRSFGFGESLAIIGVTYSILSAAYAYGVVFGVAVELTNLLTLTDFYRIALSHFSFLISAIVLGVPMLALGLLNPERQTRGEDISGEGSERPRRNFLRIMIAFLALLIFIALMVIQTFYLEDVIKYLGAENPLGNMFLAGGFMPFLAAPMISCFFIIFFRPPISLRCSLIFMNVAYFLFILGNLVGIHEARNASGWPCAVSDKKCLPIILVLDDFIIVKEDSSIFALEKSRDIKLKISTK</sequence>
<reference evidence="2 3" key="1">
    <citation type="submission" date="2019-12" db="EMBL/GenBank/DDBJ databases">
        <title>Genomic-based taxomic classification of the family Erythrobacteraceae.</title>
        <authorList>
            <person name="Xu L."/>
        </authorList>
    </citation>
    <scope>NUCLEOTIDE SEQUENCE [LARGE SCALE GENOMIC DNA]</scope>
    <source>
        <strain evidence="2 3">JCM 17802</strain>
    </source>
</reference>
<organism evidence="2 3">
    <name type="scientific">Pontixanthobacter gangjinensis</name>
    <dbReference type="NCBI Taxonomy" id="1028742"/>
    <lineage>
        <taxon>Bacteria</taxon>
        <taxon>Pseudomonadati</taxon>
        <taxon>Pseudomonadota</taxon>
        <taxon>Alphaproteobacteria</taxon>
        <taxon>Sphingomonadales</taxon>
        <taxon>Erythrobacteraceae</taxon>
        <taxon>Pontixanthobacter</taxon>
    </lineage>
</organism>
<feature type="transmembrane region" description="Helical" evidence="1">
    <location>
        <begin position="24"/>
        <end position="47"/>
    </location>
</feature>
<proteinExistence type="predicted"/>